<dbReference type="EMBL" id="CP036433">
    <property type="protein sequence ID" value="QDU94426.1"/>
    <property type="molecule type" value="Genomic_DNA"/>
</dbReference>
<dbReference type="RefSeq" id="WP_197443176.1">
    <property type="nucleotide sequence ID" value="NZ_CP036433.1"/>
</dbReference>
<dbReference type="GO" id="GO:0008146">
    <property type="term" value="F:sulfotransferase activity"/>
    <property type="evidence" value="ECO:0007669"/>
    <property type="project" value="TreeGrafter"/>
</dbReference>
<evidence type="ECO:0000259" key="1">
    <source>
        <dbReference type="Pfam" id="PF00899"/>
    </source>
</evidence>
<reference evidence="2 3" key="1">
    <citation type="submission" date="2019-02" db="EMBL/GenBank/DDBJ databases">
        <title>Deep-cultivation of Planctomycetes and their phenomic and genomic characterization uncovers novel biology.</title>
        <authorList>
            <person name="Wiegand S."/>
            <person name="Jogler M."/>
            <person name="Boedeker C."/>
            <person name="Pinto D."/>
            <person name="Vollmers J."/>
            <person name="Rivas-Marin E."/>
            <person name="Kohn T."/>
            <person name="Peeters S.H."/>
            <person name="Heuer A."/>
            <person name="Rast P."/>
            <person name="Oberbeckmann S."/>
            <person name="Bunk B."/>
            <person name="Jeske O."/>
            <person name="Meyerdierks A."/>
            <person name="Storesund J.E."/>
            <person name="Kallscheuer N."/>
            <person name="Luecker S."/>
            <person name="Lage O.M."/>
            <person name="Pohl T."/>
            <person name="Merkel B.J."/>
            <person name="Hornburger P."/>
            <person name="Mueller R.-W."/>
            <person name="Bruemmer F."/>
            <person name="Labrenz M."/>
            <person name="Spormann A.M."/>
            <person name="Op den Camp H."/>
            <person name="Overmann J."/>
            <person name="Amann R."/>
            <person name="Jetten M.S.M."/>
            <person name="Mascher T."/>
            <person name="Medema M.H."/>
            <person name="Devos D.P."/>
            <person name="Kaster A.-K."/>
            <person name="Ovreas L."/>
            <person name="Rohde M."/>
            <person name="Galperin M.Y."/>
            <person name="Jogler C."/>
        </authorList>
    </citation>
    <scope>NUCLEOTIDE SEQUENCE [LARGE SCALE GENOMIC DNA]</scope>
    <source>
        <strain evidence="2 3">Pla85_3_4</strain>
    </source>
</reference>
<dbReference type="GO" id="GO:0004792">
    <property type="term" value="F:thiosulfate-cyanide sulfurtransferase activity"/>
    <property type="evidence" value="ECO:0007669"/>
    <property type="project" value="TreeGrafter"/>
</dbReference>
<accession>A0A518DRG4</accession>
<organism evidence="2 3">
    <name type="scientific">Lignipirellula cremea</name>
    <dbReference type="NCBI Taxonomy" id="2528010"/>
    <lineage>
        <taxon>Bacteria</taxon>
        <taxon>Pseudomonadati</taxon>
        <taxon>Planctomycetota</taxon>
        <taxon>Planctomycetia</taxon>
        <taxon>Pirellulales</taxon>
        <taxon>Pirellulaceae</taxon>
        <taxon>Lignipirellula</taxon>
    </lineage>
</organism>
<sequence>MTDLTLTAEERERYARQMGPGVLSLAGQQRLKNSAALITRVGGMGGPAAQMLTMAGVGRVIIAHGGELISPDLNRQVLGSEAVLGEPRAPHFAQYLRSLNRFVEVEGLPREPDDAEAAALAARCNLIVSCPPTFTERLRLSRAAEQANLPFIDAAQWGMTGSLMVFHPDKKPYLERVYPEPPEFEELFPVVGAISAAIGALAALEAIKILSGEGKPIWNQMLIYDGFQGRVNQVEI</sequence>
<dbReference type="AlphaFoldDB" id="A0A518DRG4"/>
<dbReference type="KEGG" id="lcre:Pla8534_22160"/>
<dbReference type="GO" id="GO:0008641">
    <property type="term" value="F:ubiquitin-like modifier activating enzyme activity"/>
    <property type="evidence" value="ECO:0007669"/>
    <property type="project" value="InterPro"/>
</dbReference>
<dbReference type="InterPro" id="IPR045886">
    <property type="entry name" value="ThiF/MoeB/HesA"/>
</dbReference>
<dbReference type="PANTHER" id="PTHR10953">
    <property type="entry name" value="UBIQUITIN-ACTIVATING ENZYME E1"/>
    <property type="match status" value="1"/>
</dbReference>
<evidence type="ECO:0000313" key="3">
    <source>
        <dbReference type="Proteomes" id="UP000317648"/>
    </source>
</evidence>
<dbReference type="Pfam" id="PF00899">
    <property type="entry name" value="ThiF"/>
    <property type="match status" value="1"/>
</dbReference>
<dbReference type="SUPFAM" id="SSF69572">
    <property type="entry name" value="Activating enzymes of the ubiquitin-like proteins"/>
    <property type="match status" value="1"/>
</dbReference>
<dbReference type="InterPro" id="IPR000594">
    <property type="entry name" value="ThiF_NAD_FAD-bd"/>
</dbReference>
<gene>
    <name evidence="2" type="primary">moeB_2</name>
    <name evidence="2" type="ORF">Pla8534_22160</name>
</gene>
<dbReference type="PANTHER" id="PTHR10953:SF102">
    <property type="entry name" value="ADENYLYLTRANSFERASE AND SULFURTRANSFERASE MOCS3"/>
    <property type="match status" value="1"/>
</dbReference>
<dbReference type="EC" id="2.7.7.80" evidence="2"/>
<feature type="domain" description="THIF-type NAD/FAD binding fold" evidence="1">
    <location>
        <begin position="14"/>
        <end position="235"/>
    </location>
</feature>
<dbReference type="GO" id="GO:0005829">
    <property type="term" value="C:cytosol"/>
    <property type="evidence" value="ECO:0007669"/>
    <property type="project" value="TreeGrafter"/>
</dbReference>
<dbReference type="CDD" id="cd00757">
    <property type="entry name" value="ThiF_MoeB_HesA_family"/>
    <property type="match status" value="1"/>
</dbReference>
<dbReference type="Gene3D" id="3.40.50.720">
    <property type="entry name" value="NAD(P)-binding Rossmann-like Domain"/>
    <property type="match status" value="1"/>
</dbReference>
<proteinExistence type="predicted"/>
<keyword evidence="2" id="KW-0548">Nucleotidyltransferase</keyword>
<dbReference type="InterPro" id="IPR035985">
    <property type="entry name" value="Ubiquitin-activating_enz"/>
</dbReference>
<protein>
    <submittedName>
        <fullName evidence="2">Molybdopterin-synthase adenylyltransferase</fullName>
        <ecNumber evidence="2">2.7.7.80</ecNumber>
    </submittedName>
</protein>
<evidence type="ECO:0000313" key="2">
    <source>
        <dbReference type="EMBL" id="QDU94426.1"/>
    </source>
</evidence>
<keyword evidence="2" id="KW-0808">Transferase</keyword>
<dbReference type="GO" id="GO:0061605">
    <property type="term" value="F:molybdopterin-synthase adenylyltransferase activity"/>
    <property type="evidence" value="ECO:0007669"/>
    <property type="project" value="UniProtKB-EC"/>
</dbReference>
<keyword evidence="3" id="KW-1185">Reference proteome</keyword>
<dbReference type="Proteomes" id="UP000317648">
    <property type="component" value="Chromosome"/>
</dbReference>
<name>A0A518DRG4_9BACT</name>